<dbReference type="AlphaFoldDB" id="K1SJX2"/>
<reference evidence="1" key="1">
    <citation type="journal article" date="2013" name="Environ. Microbiol.">
        <title>Microbiota from the distal guts of lean and obese adolescents exhibit partial functional redundancy besides clear differences in community structure.</title>
        <authorList>
            <person name="Ferrer M."/>
            <person name="Ruiz A."/>
            <person name="Lanza F."/>
            <person name="Haange S.B."/>
            <person name="Oberbach A."/>
            <person name="Till H."/>
            <person name="Bargiela R."/>
            <person name="Campoy C."/>
            <person name="Segura M.T."/>
            <person name="Richter M."/>
            <person name="von Bergen M."/>
            <person name="Seifert J."/>
            <person name="Suarez A."/>
        </authorList>
    </citation>
    <scope>NUCLEOTIDE SEQUENCE</scope>
</reference>
<name>K1SJX2_9ZZZZ</name>
<keyword evidence="1" id="KW-0675">Receptor</keyword>
<evidence type="ECO:0000313" key="1">
    <source>
        <dbReference type="EMBL" id="EKC54070.1"/>
    </source>
</evidence>
<sequence>LKYDISANVSTLKNKVTSLGIGKDSYISGAYATYVGQEIGQFYGWVYKGIARTQEDLDNNAVQQGANVGDCLYEDISGPDGTPDGVIDAYDQTVLGSGLPKVNFGLSTHLEYKGFDLNISTYGVLNYHVSDDIYNSLNSCYGYGNKEVGMLDANRWSEDGTYLSSVPRTYAANNATLAWNDLFSSRKIQNAAYWKIANVELGYNFPDKWFGGYVSGVRLYVSAQNLYTFTGYHGYNVDYAGGTFTPGYNFCSFPSARTFMCGLHFTF</sequence>
<protein>
    <submittedName>
        <fullName evidence="1">TonB-dependent receptor</fullName>
    </submittedName>
</protein>
<organism evidence="1">
    <name type="scientific">human gut metagenome</name>
    <dbReference type="NCBI Taxonomy" id="408170"/>
    <lineage>
        <taxon>unclassified sequences</taxon>
        <taxon>metagenomes</taxon>
        <taxon>organismal metagenomes</taxon>
    </lineage>
</organism>
<accession>K1SJX2</accession>
<proteinExistence type="predicted"/>
<comment type="caution">
    <text evidence="1">The sequence shown here is derived from an EMBL/GenBank/DDBJ whole genome shotgun (WGS) entry which is preliminary data.</text>
</comment>
<dbReference type="EMBL" id="AJWY01010962">
    <property type="protein sequence ID" value="EKC54070.1"/>
    <property type="molecule type" value="Genomic_DNA"/>
</dbReference>
<gene>
    <name evidence="1" type="ORF">LEA_16043</name>
</gene>
<feature type="non-terminal residue" evidence="1">
    <location>
        <position position="1"/>
    </location>
</feature>